<accession>A0A410JVY5</accession>
<evidence type="ECO:0000313" key="3">
    <source>
        <dbReference type="Proteomes" id="UP000287502"/>
    </source>
</evidence>
<dbReference type="Proteomes" id="UP000287502">
    <property type="component" value="Chromosome"/>
</dbReference>
<dbReference type="EMBL" id="CP035108">
    <property type="protein sequence ID" value="QAR32334.1"/>
    <property type="molecule type" value="Genomic_DNA"/>
</dbReference>
<keyword evidence="3" id="KW-1185">Reference proteome</keyword>
<proteinExistence type="predicted"/>
<evidence type="ECO:0000259" key="1">
    <source>
        <dbReference type="Pfam" id="PF07238"/>
    </source>
</evidence>
<dbReference type="OrthoDB" id="9837999at2"/>
<gene>
    <name evidence="2" type="ORF">EP073_02655</name>
</gene>
<dbReference type="RefSeq" id="WP_128465621.1">
    <property type="nucleotide sequence ID" value="NZ_CP035108.1"/>
</dbReference>
<feature type="domain" description="PilZ" evidence="1">
    <location>
        <begin position="15"/>
        <end position="134"/>
    </location>
</feature>
<dbReference type="GO" id="GO:0035438">
    <property type="term" value="F:cyclic-di-GMP binding"/>
    <property type="evidence" value="ECO:0007669"/>
    <property type="project" value="InterPro"/>
</dbReference>
<dbReference type="InterPro" id="IPR009875">
    <property type="entry name" value="PilZ_domain"/>
</dbReference>
<reference evidence="2 3" key="1">
    <citation type="submission" date="2019-01" db="EMBL/GenBank/DDBJ databases">
        <title>Geovibrio thiophilus DSM 11263, complete genome.</title>
        <authorList>
            <person name="Spring S."/>
            <person name="Bunk B."/>
            <person name="Sproer C."/>
        </authorList>
    </citation>
    <scope>NUCLEOTIDE SEQUENCE [LARGE SCALE GENOMIC DNA]</scope>
    <source>
        <strain evidence="2 3">DSM 11263</strain>
    </source>
</reference>
<sequence length="143" mass="15951">MLDKIKGLIGKGERKRNFRRASGDFRLCVTVLKTDKKTGLKETSTCFIARVHDYSAGGLCIFHNNNLLQGEEVEIGNKHSMKKIACIKCPNMPLTVDLFASDIIRGRVAWRTHKLCGIQFTAIKKGDEKKINNMALDKVSGGK</sequence>
<name>A0A410JVY5_9BACT</name>
<dbReference type="KEGG" id="gtl:EP073_02655"/>
<organism evidence="2 3">
    <name type="scientific">Geovibrio thiophilus</name>
    <dbReference type="NCBI Taxonomy" id="139438"/>
    <lineage>
        <taxon>Bacteria</taxon>
        <taxon>Pseudomonadati</taxon>
        <taxon>Deferribacterota</taxon>
        <taxon>Deferribacteres</taxon>
        <taxon>Deferribacterales</taxon>
        <taxon>Geovibrionaceae</taxon>
        <taxon>Geovibrio</taxon>
    </lineage>
</organism>
<protein>
    <submittedName>
        <fullName evidence="2">PilZ domain-containing protein</fullName>
    </submittedName>
</protein>
<evidence type="ECO:0000313" key="2">
    <source>
        <dbReference type="EMBL" id="QAR32334.1"/>
    </source>
</evidence>
<dbReference type="Pfam" id="PF07238">
    <property type="entry name" value="PilZ"/>
    <property type="match status" value="1"/>
</dbReference>
<dbReference type="AlphaFoldDB" id="A0A410JVY5"/>